<keyword evidence="3" id="KW-1185">Reference proteome</keyword>
<organism evidence="2 3">
    <name type="scientific">Actinophytocola algeriensis</name>
    <dbReference type="NCBI Taxonomy" id="1768010"/>
    <lineage>
        <taxon>Bacteria</taxon>
        <taxon>Bacillati</taxon>
        <taxon>Actinomycetota</taxon>
        <taxon>Actinomycetes</taxon>
        <taxon>Pseudonocardiales</taxon>
        <taxon>Pseudonocardiaceae</taxon>
    </lineage>
</organism>
<evidence type="ECO:0000313" key="2">
    <source>
        <dbReference type="EMBL" id="MBB4911433.1"/>
    </source>
</evidence>
<accession>A0A7W7QDC2</accession>
<feature type="compositionally biased region" description="Basic and acidic residues" evidence="1">
    <location>
        <begin position="427"/>
        <end position="441"/>
    </location>
</feature>
<evidence type="ECO:0000313" key="3">
    <source>
        <dbReference type="Proteomes" id="UP000520767"/>
    </source>
</evidence>
<feature type="region of interest" description="Disordered" evidence="1">
    <location>
        <begin position="412"/>
        <end position="441"/>
    </location>
</feature>
<protein>
    <submittedName>
        <fullName evidence="2">Uncharacterized protein YukE</fullName>
    </submittedName>
</protein>
<dbReference type="EMBL" id="JACHJQ010000009">
    <property type="protein sequence ID" value="MBB4911433.1"/>
    <property type="molecule type" value="Genomic_DNA"/>
</dbReference>
<sequence>MSGDFSVHPSALRQKAGYDEQRAEVIRGLEEQIAQAKATEDCFGLIGVNAGFFSGYDDMVTGVRENVGNAADYLSNAGERLAASAEQYGVIEVDIVDGFGQLEQALPKGDFTSVGPLDAATPKVDAAASAQKLGDSVGDFQNAQSLPQVFVAGVSAKRDVDQLLQHPMQGLWDNGLGFLVEWCMYPLRPLFEQVTGDPDQMRATAAGWERMSGFVRSLADADASEQESLATYWEGPAQAAHNKQKTEFQDGLRALADSCLQLKEHLNQVVDFFEGLWDILVDIVRELVESLIITWLAALATSAISFGSSVAAAWSVTVARFSVTLSRILMQISKALQWLVRALQALKRIKTAIEQALKTQSLLVRTGARALGVNRALRFLDPASMLVRGATGLTGTTPGMTALNSGTELATDTALQEAGEEATGENQRNEDNREAMDRGFS</sequence>
<name>A0A7W7QDC2_9PSEU</name>
<dbReference type="Proteomes" id="UP000520767">
    <property type="component" value="Unassembled WGS sequence"/>
</dbReference>
<proteinExistence type="predicted"/>
<dbReference type="RefSeq" id="WP_184815420.1">
    <property type="nucleotide sequence ID" value="NZ_JACHJQ010000009.1"/>
</dbReference>
<comment type="caution">
    <text evidence="2">The sequence shown here is derived from an EMBL/GenBank/DDBJ whole genome shotgun (WGS) entry which is preliminary data.</text>
</comment>
<dbReference type="InterPro" id="IPR036689">
    <property type="entry name" value="ESAT-6-like_sf"/>
</dbReference>
<reference evidence="2 3" key="1">
    <citation type="submission" date="2020-08" db="EMBL/GenBank/DDBJ databases">
        <title>Genomic Encyclopedia of Type Strains, Phase III (KMG-III): the genomes of soil and plant-associated and newly described type strains.</title>
        <authorList>
            <person name="Whitman W."/>
        </authorList>
    </citation>
    <scope>NUCLEOTIDE SEQUENCE [LARGE SCALE GENOMIC DNA]</scope>
    <source>
        <strain evidence="2 3">CECT 8960</strain>
    </source>
</reference>
<dbReference type="SUPFAM" id="SSF140453">
    <property type="entry name" value="EsxAB dimer-like"/>
    <property type="match status" value="1"/>
</dbReference>
<gene>
    <name evidence="2" type="ORF">FHR82_007693</name>
</gene>
<dbReference type="Gene3D" id="1.10.287.1060">
    <property type="entry name" value="ESAT-6-like"/>
    <property type="match status" value="1"/>
</dbReference>
<evidence type="ECO:0000256" key="1">
    <source>
        <dbReference type="SAM" id="MobiDB-lite"/>
    </source>
</evidence>
<dbReference type="AlphaFoldDB" id="A0A7W7QDC2"/>